<evidence type="ECO:0000313" key="1">
    <source>
        <dbReference type="Proteomes" id="UP000095286"/>
    </source>
</evidence>
<organism evidence="1 2">
    <name type="scientific">Rhabditophanes sp. KR3021</name>
    <dbReference type="NCBI Taxonomy" id="114890"/>
    <lineage>
        <taxon>Eukaryota</taxon>
        <taxon>Metazoa</taxon>
        <taxon>Ecdysozoa</taxon>
        <taxon>Nematoda</taxon>
        <taxon>Chromadorea</taxon>
        <taxon>Rhabditida</taxon>
        <taxon>Tylenchina</taxon>
        <taxon>Panagrolaimomorpha</taxon>
        <taxon>Strongyloidoidea</taxon>
        <taxon>Alloionematidae</taxon>
        <taxon>Rhabditophanes</taxon>
    </lineage>
</organism>
<proteinExistence type="predicted"/>
<evidence type="ECO:0000313" key="2">
    <source>
        <dbReference type="WBParaSite" id="RSKR_0000786000.1"/>
    </source>
</evidence>
<dbReference type="Proteomes" id="UP000095286">
    <property type="component" value="Unplaced"/>
</dbReference>
<name>A0AC35U713_9BILA</name>
<accession>A0AC35U713</accession>
<reference evidence="2" key="1">
    <citation type="submission" date="2016-11" db="UniProtKB">
        <authorList>
            <consortium name="WormBaseParasite"/>
        </authorList>
    </citation>
    <scope>IDENTIFICATION</scope>
    <source>
        <strain evidence="2">KR3021</strain>
    </source>
</reference>
<dbReference type="WBParaSite" id="RSKR_0000786000.1">
    <property type="protein sequence ID" value="RSKR_0000786000.1"/>
    <property type="gene ID" value="RSKR_0000786000"/>
</dbReference>
<sequence>MFSVAVQQRTALSNRPLVAVLDARDCSVEMPILKDVATVAFCDASVTSEIHDKVFNEAIAAMSWHNINLGREDLEKFKNLKLIVRIGSDLGNIDVNAASSLGIAVCITGAECIEEVADSTLCSILNLYRKTYFLAKISADLNKSLPLEGIKEAAAGTIRIRNSVLGLIGMGRVGMAVAVRAKAFGFRVVFFDPLIQSGIDKALGIEKAEALDALLKISDCISLHCPLNETTKHIINEETLKQVKRGCFIVNTSSGGLIHDRSLAGALNKGMVRGAALDCHSVEPYDPNTNILSSYQNVINTPNTAWYSDVGCTELRTAAAHEVRRSIQGRFPHDLENCVNKAEIVYFLMNKGNPTIRRNPTVAPYVNPNMPISAQTTPCAMTPTMNPMNEQLAAAALGMKFNPNKIPEQWRPNVNNMNAFRFPNQMLMGINQQQNANMSMIRNNFNQINNLVAANVSQHQMTSMAGSSNLSPIQSYQQPTLPISTAPLINNLLNTKMQVKSLPVSVLPTSNGISQGLVSENSISPNSEPANLINTHESALTEVIKIVESEVTKPETPPSCIVERSKVIDAQEQPNEQMLLSSSPLENIKTKSEAMDTEEPKENTQTSLNNENIEIKEWKEEAMENISDVSPDMNWSEHHNKSSESPGITNDAH</sequence>
<protein>
    <submittedName>
        <fullName evidence="2">2-Hacid_dh_C domain-containing protein</fullName>
    </submittedName>
</protein>